<organism evidence="3 4">
    <name type="scientific">Hibiscus syriacus</name>
    <name type="common">Rose of Sharon</name>
    <dbReference type="NCBI Taxonomy" id="106335"/>
    <lineage>
        <taxon>Eukaryota</taxon>
        <taxon>Viridiplantae</taxon>
        <taxon>Streptophyta</taxon>
        <taxon>Embryophyta</taxon>
        <taxon>Tracheophyta</taxon>
        <taxon>Spermatophyta</taxon>
        <taxon>Magnoliopsida</taxon>
        <taxon>eudicotyledons</taxon>
        <taxon>Gunneridae</taxon>
        <taxon>Pentapetalae</taxon>
        <taxon>rosids</taxon>
        <taxon>malvids</taxon>
        <taxon>Malvales</taxon>
        <taxon>Malvaceae</taxon>
        <taxon>Malvoideae</taxon>
        <taxon>Hibiscus</taxon>
    </lineage>
</organism>
<protein>
    <submittedName>
        <fullName evidence="3">Uncharacterized protein</fullName>
    </submittedName>
</protein>
<reference evidence="3" key="1">
    <citation type="submission" date="2019-09" db="EMBL/GenBank/DDBJ databases">
        <title>Draft genome information of white flower Hibiscus syriacus.</title>
        <authorList>
            <person name="Kim Y.-M."/>
        </authorList>
    </citation>
    <scope>NUCLEOTIDE SEQUENCE [LARGE SCALE GENOMIC DNA]</scope>
    <source>
        <strain evidence="3">YM2019G1</strain>
    </source>
</reference>
<evidence type="ECO:0000256" key="2">
    <source>
        <dbReference type="SAM" id="SignalP"/>
    </source>
</evidence>
<dbReference type="PANTHER" id="PTHR33743">
    <property type="entry name" value="PROTEIN GOLVEN 6-RELATED"/>
    <property type="match status" value="1"/>
</dbReference>
<evidence type="ECO:0000256" key="1">
    <source>
        <dbReference type="SAM" id="MobiDB-lite"/>
    </source>
</evidence>
<feature type="compositionally biased region" description="Low complexity" evidence="1">
    <location>
        <begin position="32"/>
        <end position="41"/>
    </location>
</feature>
<name>A0A6A3AMR9_HIBSY</name>
<keyword evidence="4" id="KW-1185">Reference proteome</keyword>
<dbReference type="EMBL" id="VEPZ02000978">
    <property type="protein sequence ID" value="KAE8705901.1"/>
    <property type="molecule type" value="Genomic_DNA"/>
</dbReference>
<comment type="caution">
    <text evidence="3">The sequence shown here is derived from an EMBL/GenBank/DDBJ whole genome shotgun (WGS) entry which is preliminary data.</text>
</comment>
<dbReference type="Proteomes" id="UP000436088">
    <property type="component" value="Unassembled WGS sequence"/>
</dbReference>
<proteinExistence type="predicted"/>
<dbReference type="Pfam" id="PF21529">
    <property type="entry name" value="GLV1-2"/>
    <property type="match status" value="1"/>
</dbReference>
<accession>A0A6A3AMR9</accession>
<dbReference type="AlphaFoldDB" id="A0A6A3AMR9"/>
<sequence length="99" mass="11252">MKPSLYLAFSLLVLIIFFPSTNQGKVRRKLFTATTPPSTTTSKREEINGENKAYNKPTSRLKPASKEGSDGKQEELHDRYADIVEMDYSPARRKPPIHN</sequence>
<feature type="chain" id="PRO_5025487589" evidence="2">
    <location>
        <begin position="24"/>
        <end position="99"/>
    </location>
</feature>
<dbReference type="PANTHER" id="PTHR33743:SF19">
    <property type="entry name" value="PROTEIN GOLVEN 6"/>
    <property type="match status" value="1"/>
</dbReference>
<feature type="compositionally biased region" description="Basic and acidic residues" evidence="1">
    <location>
        <begin position="64"/>
        <end position="82"/>
    </location>
</feature>
<keyword evidence="2" id="KW-0732">Signal</keyword>
<evidence type="ECO:0000313" key="3">
    <source>
        <dbReference type="EMBL" id="KAE8705901.1"/>
    </source>
</evidence>
<evidence type="ECO:0000313" key="4">
    <source>
        <dbReference type="Proteomes" id="UP000436088"/>
    </source>
</evidence>
<feature type="signal peptide" evidence="2">
    <location>
        <begin position="1"/>
        <end position="23"/>
    </location>
</feature>
<dbReference type="InterPro" id="IPR049306">
    <property type="entry name" value="GLV1-2"/>
</dbReference>
<gene>
    <name evidence="3" type="ORF">F3Y22_tig00110415pilonHSYRG00139</name>
</gene>
<feature type="region of interest" description="Disordered" evidence="1">
    <location>
        <begin position="29"/>
        <end position="99"/>
    </location>
</feature>